<name>A0A6V7U6F6_MELEN</name>
<reference evidence="2 3" key="1">
    <citation type="submission" date="2020-08" db="EMBL/GenBank/DDBJ databases">
        <authorList>
            <person name="Koutsovoulos G."/>
            <person name="Danchin GJ E."/>
        </authorList>
    </citation>
    <scope>NUCLEOTIDE SEQUENCE [LARGE SCALE GENOMIC DNA]</scope>
</reference>
<evidence type="ECO:0000313" key="3">
    <source>
        <dbReference type="Proteomes" id="UP000580250"/>
    </source>
</evidence>
<dbReference type="AlphaFoldDB" id="A0A6V7U6F6"/>
<proteinExistence type="predicted"/>
<dbReference type="EMBL" id="CAJEWN010000035">
    <property type="protein sequence ID" value="CAD2145604.1"/>
    <property type="molecule type" value="Genomic_DNA"/>
</dbReference>
<sequence length="91" mass="11244">MPNTDKSSIRTSFNKFNFFLLFFNSSFMVCFRYGSIIHNNILNNFFFNFRCRTFSWRRTALKLFRFYMNTSWTLFNFCLFSHFEKNFLSVK</sequence>
<gene>
    <name evidence="2" type="ORF">MENT_LOCUS8325</name>
</gene>
<organism evidence="2 3">
    <name type="scientific">Meloidogyne enterolobii</name>
    <name type="common">Root-knot nematode worm</name>
    <name type="synonym">Meloidogyne mayaguensis</name>
    <dbReference type="NCBI Taxonomy" id="390850"/>
    <lineage>
        <taxon>Eukaryota</taxon>
        <taxon>Metazoa</taxon>
        <taxon>Ecdysozoa</taxon>
        <taxon>Nematoda</taxon>
        <taxon>Chromadorea</taxon>
        <taxon>Rhabditida</taxon>
        <taxon>Tylenchina</taxon>
        <taxon>Tylenchomorpha</taxon>
        <taxon>Tylenchoidea</taxon>
        <taxon>Meloidogynidae</taxon>
        <taxon>Meloidogyninae</taxon>
        <taxon>Meloidogyne</taxon>
    </lineage>
</organism>
<keyword evidence="1" id="KW-0472">Membrane</keyword>
<evidence type="ECO:0000313" key="2">
    <source>
        <dbReference type="EMBL" id="CAD2145604.1"/>
    </source>
</evidence>
<comment type="caution">
    <text evidence="2">The sequence shown here is derived from an EMBL/GenBank/DDBJ whole genome shotgun (WGS) entry which is preliminary data.</text>
</comment>
<keyword evidence="1" id="KW-0812">Transmembrane</keyword>
<dbReference type="Proteomes" id="UP000580250">
    <property type="component" value="Unassembled WGS sequence"/>
</dbReference>
<feature type="transmembrane region" description="Helical" evidence="1">
    <location>
        <begin position="63"/>
        <end position="83"/>
    </location>
</feature>
<feature type="transmembrane region" description="Helical" evidence="1">
    <location>
        <begin position="20"/>
        <end position="42"/>
    </location>
</feature>
<accession>A0A6V7U6F6</accession>
<protein>
    <submittedName>
        <fullName evidence="2">Uncharacterized protein</fullName>
    </submittedName>
</protein>
<keyword evidence="1" id="KW-1133">Transmembrane helix</keyword>
<evidence type="ECO:0000256" key="1">
    <source>
        <dbReference type="SAM" id="Phobius"/>
    </source>
</evidence>